<organism evidence="1 2">
    <name type="scientific">Entomophthora muscae</name>
    <dbReference type="NCBI Taxonomy" id="34485"/>
    <lineage>
        <taxon>Eukaryota</taxon>
        <taxon>Fungi</taxon>
        <taxon>Fungi incertae sedis</taxon>
        <taxon>Zoopagomycota</taxon>
        <taxon>Entomophthoromycotina</taxon>
        <taxon>Entomophthoromycetes</taxon>
        <taxon>Entomophthorales</taxon>
        <taxon>Entomophthoraceae</taxon>
        <taxon>Entomophthora</taxon>
    </lineage>
</organism>
<dbReference type="EMBL" id="QTSX02002898">
    <property type="protein sequence ID" value="KAJ9073565.1"/>
    <property type="molecule type" value="Genomic_DNA"/>
</dbReference>
<keyword evidence="2" id="KW-1185">Reference proteome</keyword>
<dbReference type="Proteomes" id="UP001165960">
    <property type="component" value="Unassembled WGS sequence"/>
</dbReference>
<reference evidence="1" key="1">
    <citation type="submission" date="2022-04" db="EMBL/GenBank/DDBJ databases">
        <title>Genome of the entomopathogenic fungus Entomophthora muscae.</title>
        <authorList>
            <person name="Elya C."/>
            <person name="Lovett B.R."/>
            <person name="Lee E."/>
            <person name="Macias A.M."/>
            <person name="Hajek A.E."/>
            <person name="De Bivort B.L."/>
            <person name="Kasson M.T."/>
            <person name="De Fine Licht H.H."/>
            <person name="Stajich J.E."/>
        </authorList>
    </citation>
    <scope>NUCLEOTIDE SEQUENCE</scope>
    <source>
        <strain evidence="1">Berkeley</strain>
    </source>
</reference>
<gene>
    <name evidence="1" type="ORF">DSO57_1014955</name>
</gene>
<sequence>MADVSLFIPIAVEANALNKEGISEEVDHVIEKGDVFLLLEVGAQLFRAEGVDAHKLVHGECVRLDT</sequence>
<accession>A0ACC2TG48</accession>
<proteinExistence type="predicted"/>
<comment type="caution">
    <text evidence="1">The sequence shown here is derived from an EMBL/GenBank/DDBJ whole genome shotgun (WGS) entry which is preliminary data.</text>
</comment>
<evidence type="ECO:0000313" key="2">
    <source>
        <dbReference type="Proteomes" id="UP001165960"/>
    </source>
</evidence>
<protein>
    <submittedName>
        <fullName evidence="1">Uncharacterized protein</fullName>
    </submittedName>
</protein>
<evidence type="ECO:0000313" key="1">
    <source>
        <dbReference type="EMBL" id="KAJ9073565.1"/>
    </source>
</evidence>
<name>A0ACC2TG48_9FUNG</name>